<accession>A0A0F7ZWL5</accession>
<dbReference type="Proteomes" id="UP000054481">
    <property type="component" value="Unassembled WGS sequence"/>
</dbReference>
<dbReference type="AlphaFoldDB" id="A0A0F7ZWL5"/>
<protein>
    <recommendedName>
        <fullName evidence="3">HTH psq-type domain-containing protein</fullName>
    </recommendedName>
</protein>
<sequence length="102" mass="11422">MEARTQAALRHIENFPGAKVATVAREFGVTRDRLRCRLQGRPPKIGQRARNTRLSQPEEKALCRYIDRLDNVNLAVRVEFVTGAANCILRGGLARVALLPWG</sequence>
<proteinExistence type="predicted"/>
<evidence type="ECO:0000313" key="1">
    <source>
        <dbReference type="EMBL" id="KJZ69182.1"/>
    </source>
</evidence>
<dbReference type="OrthoDB" id="5231586at2759"/>
<name>A0A0F7ZWL5_9HYPO</name>
<keyword evidence="2" id="KW-1185">Reference proteome</keyword>
<evidence type="ECO:0008006" key="3">
    <source>
        <dbReference type="Google" id="ProtNLM"/>
    </source>
</evidence>
<reference evidence="1 2" key="1">
    <citation type="journal article" date="2014" name="Genome Biol. Evol.">
        <title>Comparative genomics and transcriptomics analyses reveal divergent lifestyle features of nematode endoparasitic fungus Hirsutella minnesotensis.</title>
        <authorList>
            <person name="Lai Y."/>
            <person name="Liu K."/>
            <person name="Zhang X."/>
            <person name="Zhang X."/>
            <person name="Li K."/>
            <person name="Wang N."/>
            <person name="Shu C."/>
            <person name="Wu Y."/>
            <person name="Wang C."/>
            <person name="Bushley K.E."/>
            <person name="Xiang M."/>
            <person name="Liu X."/>
        </authorList>
    </citation>
    <scope>NUCLEOTIDE SEQUENCE [LARGE SCALE GENOMIC DNA]</scope>
    <source>
        <strain evidence="1 2">3608</strain>
    </source>
</reference>
<organism evidence="1 2">
    <name type="scientific">Hirsutella minnesotensis 3608</name>
    <dbReference type="NCBI Taxonomy" id="1043627"/>
    <lineage>
        <taxon>Eukaryota</taxon>
        <taxon>Fungi</taxon>
        <taxon>Dikarya</taxon>
        <taxon>Ascomycota</taxon>
        <taxon>Pezizomycotina</taxon>
        <taxon>Sordariomycetes</taxon>
        <taxon>Hypocreomycetidae</taxon>
        <taxon>Hypocreales</taxon>
        <taxon>Ophiocordycipitaceae</taxon>
        <taxon>Hirsutella</taxon>
    </lineage>
</organism>
<dbReference type="EMBL" id="KQ030752">
    <property type="protein sequence ID" value="KJZ69182.1"/>
    <property type="molecule type" value="Genomic_DNA"/>
</dbReference>
<evidence type="ECO:0000313" key="2">
    <source>
        <dbReference type="Proteomes" id="UP000054481"/>
    </source>
</evidence>
<gene>
    <name evidence="1" type="ORF">HIM_11435</name>
</gene>